<name>A0A1I0U8U8_9NOCA</name>
<organism evidence="1 2">
    <name type="scientific">Rhodococcoides kroppenstedtii</name>
    <dbReference type="NCBI Taxonomy" id="293050"/>
    <lineage>
        <taxon>Bacteria</taxon>
        <taxon>Bacillati</taxon>
        <taxon>Actinomycetota</taxon>
        <taxon>Actinomycetes</taxon>
        <taxon>Mycobacteriales</taxon>
        <taxon>Nocardiaceae</taxon>
        <taxon>Rhodococcoides</taxon>
    </lineage>
</organism>
<protein>
    <submittedName>
        <fullName evidence="1">Polyketide cyclase / dehydrase and lipid transport</fullName>
    </submittedName>
</protein>
<gene>
    <name evidence="1" type="ORF">SAMN05444374_11433</name>
</gene>
<dbReference type="Gene3D" id="3.30.530.20">
    <property type="match status" value="1"/>
</dbReference>
<proteinExistence type="predicted"/>
<dbReference type="CDD" id="cd07812">
    <property type="entry name" value="SRPBCC"/>
    <property type="match status" value="1"/>
</dbReference>
<dbReference type="Pfam" id="PF10604">
    <property type="entry name" value="Polyketide_cyc2"/>
    <property type="match status" value="1"/>
</dbReference>
<accession>A0A1I0U8U8</accession>
<dbReference type="Proteomes" id="UP000182054">
    <property type="component" value="Unassembled WGS sequence"/>
</dbReference>
<dbReference type="InterPro" id="IPR019587">
    <property type="entry name" value="Polyketide_cyclase/dehydratase"/>
</dbReference>
<dbReference type="SUPFAM" id="SSF55961">
    <property type="entry name" value="Bet v1-like"/>
    <property type="match status" value="1"/>
</dbReference>
<reference evidence="1 2" key="1">
    <citation type="submission" date="2016-10" db="EMBL/GenBank/DDBJ databases">
        <authorList>
            <person name="de Groot N.N."/>
        </authorList>
    </citation>
    <scope>NUCLEOTIDE SEQUENCE [LARGE SCALE GENOMIC DNA]</scope>
    <source>
        <strain evidence="1 2">DSM 44908</strain>
    </source>
</reference>
<dbReference type="InterPro" id="IPR023393">
    <property type="entry name" value="START-like_dom_sf"/>
</dbReference>
<dbReference type="AlphaFoldDB" id="A0A1I0U8U8"/>
<dbReference type="GeneID" id="85487079"/>
<evidence type="ECO:0000313" key="1">
    <source>
        <dbReference type="EMBL" id="SFA59646.1"/>
    </source>
</evidence>
<dbReference type="OrthoDB" id="4483486at2"/>
<dbReference type="EMBL" id="FOJN01000014">
    <property type="protein sequence ID" value="SFA59646.1"/>
    <property type="molecule type" value="Genomic_DNA"/>
</dbReference>
<evidence type="ECO:0000313" key="2">
    <source>
        <dbReference type="Proteomes" id="UP000182054"/>
    </source>
</evidence>
<dbReference type="RefSeq" id="WP_068363190.1">
    <property type="nucleotide sequence ID" value="NZ_FOJN01000014.1"/>
</dbReference>
<sequence length="144" mass="16373">MTVVRDTTADVDAVWSVLTDGWSYGMWVVGASRIRAVDPRWPHIGSRIHHSFGLWPFVVDDVTVVRRTIDRRELILEARALPAGRAEIILRLHPTPTGCRIEMIEHAASAPFDWVPDTVQHLAVYPRNTEALRRLAFLAERATR</sequence>